<feature type="binding site" evidence="7">
    <location>
        <begin position="208"/>
        <end position="211"/>
    </location>
    <ligand>
        <name>FAD</name>
        <dbReference type="ChEBI" id="CHEBI:57692"/>
    </ligand>
</feature>
<dbReference type="InterPro" id="IPR036318">
    <property type="entry name" value="FAD-bd_PCMH-like_sf"/>
</dbReference>
<dbReference type="InterPro" id="IPR006094">
    <property type="entry name" value="Oxid_FAD_bind_N"/>
</dbReference>
<evidence type="ECO:0000259" key="9">
    <source>
        <dbReference type="PROSITE" id="PS51387"/>
    </source>
</evidence>
<accession>A0A7X5U2T9</accession>
<feature type="binding site" evidence="7">
    <location>
        <begin position="259"/>
        <end position="265"/>
    </location>
    <ligand>
        <name>FAD</name>
        <dbReference type="ChEBI" id="CHEBI:57692"/>
    </ligand>
</feature>
<evidence type="ECO:0000256" key="8">
    <source>
        <dbReference type="PIRSR" id="PIRSR625650-4"/>
    </source>
</evidence>
<dbReference type="InterPro" id="IPR016169">
    <property type="entry name" value="FAD-bd_PCMH_sub2"/>
</dbReference>
<keyword evidence="2" id="KW-0285">Flavoprotein</keyword>
<dbReference type="InterPro" id="IPR004113">
    <property type="entry name" value="FAD-bd_oxidored_4_C"/>
</dbReference>
<dbReference type="InterPro" id="IPR016171">
    <property type="entry name" value="Vanillyl_alc_oxidase_C-sub2"/>
</dbReference>
<keyword evidence="11" id="KW-1185">Reference proteome</keyword>
<evidence type="ECO:0000256" key="3">
    <source>
        <dbReference type="ARBA" id="ARBA00022827"/>
    </source>
</evidence>
<evidence type="ECO:0000313" key="11">
    <source>
        <dbReference type="Proteomes" id="UP000547444"/>
    </source>
</evidence>
<evidence type="ECO:0000256" key="6">
    <source>
        <dbReference type="PIRSR" id="PIRSR625650-2"/>
    </source>
</evidence>
<dbReference type="EMBL" id="JAANOW010000002">
    <property type="protein sequence ID" value="NIH97381.1"/>
    <property type="molecule type" value="Genomic_DNA"/>
</dbReference>
<protein>
    <submittedName>
        <fullName evidence="10">Alkyldihydroxyacetonephosphate synthase</fullName>
        <ecNumber evidence="10">2.5.1.26</ecNumber>
    </submittedName>
</protein>
<sequence>MMKWNAWGDPAAAKPLSGGIRALLKQALGIEESDTADITAEQVTLSPSRLTPADRASLEAIVGAGHYRVDDQDRLLRAGGKSTLDLLRRKDTGVQDAPDAVLLPGSEEEIAAILEYCARQRIAVVPFGGGTSVVGGLDPDRGGLAAVVSLDLRRLDRLLSVDEISGEAVLQAGVTGPDAERLLAEHGFSLGHFPQSFQFATIGGFAATRSSGQDSAGYGRFDDMVRGLRVVTPAGVLDLGRAPASAAGPDLRQLIVGSEGVFGIITAVRVRVHPVPECTRYEAWSFPDFTTGAAALRAVTQTGTGPTVIRLSDEVETGVNLATTESIGEQRVTGGCLAITVFEGSAAHAESRHDETRAVLAALGGTSLGEAPARAWEHGRFGAPYLRDSLLAAGALCETLETATSWSNIPALKAAVTDALTGALAESGTPALVMCHISHVYPTGASLYFTVVAAQRGNPIEQWNTAKTAASEAMVRTGATITHHHAVGADHRPWMRDEIGDLGVEVLRAVKAVLDPAGILNPGKLIP</sequence>
<dbReference type="Gene3D" id="3.30.465.10">
    <property type="match status" value="1"/>
</dbReference>
<dbReference type="Proteomes" id="UP000547444">
    <property type="component" value="Unassembled WGS sequence"/>
</dbReference>
<reference evidence="10 11" key="1">
    <citation type="submission" date="2020-03" db="EMBL/GenBank/DDBJ databases">
        <title>Sequencing the genomes of 1000 actinobacteria strains.</title>
        <authorList>
            <person name="Klenk H.-P."/>
        </authorList>
    </citation>
    <scope>NUCLEOTIDE SEQUENCE [LARGE SCALE GENOMIC DNA]</scope>
    <source>
        <strain evidence="10 11">DSM 44556</strain>
    </source>
</reference>
<evidence type="ECO:0000256" key="4">
    <source>
        <dbReference type="ARBA" id="ARBA00023002"/>
    </source>
</evidence>
<comment type="caution">
    <text evidence="10">The sequence shown here is derived from an EMBL/GenBank/DDBJ whole genome shotgun (WGS) entry which is preliminary data.</text>
</comment>
<dbReference type="PANTHER" id="PTHR46568:SF1">
    <property type="entry name" value="ALKYLDIHYDROXYACETONEPHOSPHATE SYNTHASE, PEROXISOMAL"/>
    <property type="match status" value="1"/>
</dbReference>
<feature type="domain" description="FAD-binding PCMH-type" evidence="9">
    <location>
        <begin position="94"/>
        <end position="275"/>
    </location>
</feature>
<evidence type="ECO:0000256" key="7">
    <source>
        <dbReference type="PIRSR" id="PIRSR625650-3"/>
    </source>
</evidence>
<keyword evidence="3 7" id="KW-0274">FAD</keyword>
<dbReference type="SUPFAM" id="SSF56176">
    <property type="entry name" value="FAD-binding/transporter-associated domain-like"/>
    <property type="match status" value="1"/>
</dbReference>
<dbReference type="InterPro" id="IPR025650">
    <property type="entry name" value="Alkyl-DHAP_Synthase"/>
</dbReference>
<comment type="similarity">
    <text evidence="1">Belongs to the FAD-binding oxidoreductase/transferase type 4 family.</text>
</comment>
<dbReference type="Gene3D" id="3.30.70.3450">
    <property type="match status" value="1"/>
</dbReference>
<organism evidence="10 11">
    <name type="scientific">Mycolicibacterium fluoranthenivorans</name>
    <dbReference type="NCBI Taxonomy" id="258505"/>
    <lineage>
        <taxon>Bacteria</taxon>
        <taxon>Bacillati</taxon>
        <taxon>Actinomycetota</taxon>
        <taxon>Actinomycetes</taxon>
        <taxon>Mycobacteriales</taxon>
        <taxon>Mycobacteriaceae</taxon>
        <taxon>Mycolicibacterium</taxon>
    </lineage>
</organism>
<dbReference type="SUPFAM" id="SSF55103">
    <property type="entry name" value="FAD-linked oxidases, C-terminal domain"/>
    <property type="match status" value="1"/>
</dbReference>
<dbReference type="PROSITE" id="PS51387">
    <property type="entry name" value="FAD_PCMH"/>
    <property type="match status" value="1"/>
</dbReference>
<dbReference type="GO" id="GO:0008610">
    <property type="term" value="P:lipid biosynthetic process"/>
    <property type="evidence" value="ECO:0007669"/>
    <property type="project" value="InterPro"/>
</dbReference>
<dbReference type="GO" id="GO:0008609">
    <property type="term" value="F:alkylglycerone-phosphate synthase activity"/>
    <property type="evidence" value="ECO:0007669"/>
    <property type="project" value="UniProtKB-EC"/>
</dbReference>
<comment type="cofactor">
    <cofactor evidence="7">
        <name>FAD</name>
        <dbReference type="ChEBI" id="CHEBI:57692"/>
    </cofactor>
</comment>
<gene>
    <name evidence="10" type="ORF">FHU31_004371</name>
</gene>
<evidence type="ECO:0000256" key="5">
    <source>
        <dbReference type="PIRSR" id="PIRSR625650-1"/>
    </source>
</evidence>
<dbReference type="GO" id="GO:0071949">
    <property type="term" value="F:FAD binding"/>
    <property type="evidence" value="ECO:0007669"/>
    <property type="project" value="InterPro"/>
</dbReference>
<dbReference type="Gene3D" id="1.10.45.10">
    <property type="entry name" value="Vanillyl-alcohol Oxidase, Chain A, domain 4"/>
    <property type="match status" value="1"/>
</dbReference>
<dbReference type="Pfam" id="PF02913">
    <property type="entry name" value="FAD-oxidase_C"/>
    <property type="match status" value="1"/>
</dbReference>
<dbReference type="InterPro" id="IPR016164">
    <property type="entry name" value="FAD-linked_Oxase-like_C"/>
</dbReference>
<evidence type="ECO:0000256" key="1">
    <source>
        <dbReference type="ARBA" id="ARBA00008000"/>
    </source>
</evidence>
<keyword evidence="4" id="KW-0560">Oxidoreductase</keyword>
<dbReference type="Gene3D" id="3.30.300.330">
    <property type="match status" value="1"/>
</dbReference>
<dbReference type="GO" id="GO:0016491">
    <property type="term" value="F:oxidoreductase activity"/>
    <property type="evidence" value="ECO:0007669"/>
    <property type="project" value="UniProtKB-KW"/>
</dbReference>
<evidence type="ECO:0000256" key="2">
    <source>
        <dbReference type="ARBA" id="ARBA00022630"/>
    </source>
</evidence>
<feature type="active site" description="Proton donor/acceptor" evidence="5">
    <location>
        <position position="448"/>
    </location>
</feature>
<dbReference type="EC" id="2.5.1.26" evidence="10"/>
<dbReference type="InterPro" id="IPR016166">
    <property type="entry name" value="FAD-bd_PCMH"/>
</dbReference>
<name>A0A7X5U2T9_9MYCO</name>
<dbReference type="AlphaFoldDB" id="A0A7X5U2T9"/>
<dbReference type="Pfam" id="PF01565">
    <property type="entry name" value="FAD_binding_4"/>
    <property type="match status" value="1"/>
</dbReference>
<dbReference type="Gene3D" id="3.30.43.10">
    <property type="entry name" value="Uridine Diphospho-n-acetylenolpyruvylglucosamine Reductase, domain 2"/>
    <property type="match status" value="1"/>
</dbReference>
<dbReference type="PANTHER" id="PTHR46568">
    <property type="entry name" value="ALKYLDIHYDROXYACETONEPHOSPHATE SYNTHASE, PEROXISOMAL"/>
    <property type="match status" value="1"/>
</dbReference>
<feature type="binding site" evidence="7">
    <location>
        <begin position="126"/>
        <end position="132"/>
    </location>
    <ligand>
        <name>FAD</name>
        <dbReference type="ChEBI" id="CHEBI:57692"/>
    </ligand>
</feature>
<proteinExistence type="inferred from homology"/>
<keyword evidence="10" id="KW-0808">Transferase</keyword>
<evidence type="ECO:0000313" key="10">
    <source>
        <dbReference type="EMBL" id="NIH97381.1"/>
    </source>
</evidence>
<dbReference type="InterPro" id="IPR016167">
    <property type="entry name" value="FAD-bd_PCMH_sub1"/>
</dbReference>
<feature type="site" description="Important for enzyme activity" evidence="8">
    <location>
        <position position="310"/>
    </location>
</feature>
<feature type="binding site" evidence="6">
    <location>
        <position position="387"/>
    </location>
    <ligand>
        <name>substrate</name>
    </ligand>
</feature>